<evidence type="ECO:0000259" key="2">
    <source>
        <dbReference type="SMART" id="SM00217"/>
    </source>
</evidence>
<evidence type="ECO:0000313" key="3">
    <source>
        <dbReference type="Ensembl" id="ENSMMOP00000007522.1"/>
    </source>
</evidence>
<name>A0A3Q3W6X1_MOLML</name>
<organism evidence="3 4">
    <name type="scientific">Mola mola</name>
    <name type="common">Ocean sunfish</name>
    <name type="synonym">Tetraodon mola</name>
    <dbReference type="NCBI Taxonomy" id="94237"/>
    <lineage>
        <taxon>Eukaryota</taxon>
        <taxon>Metazoa</taxon>
        <taxon>Chordata</taxon>
        <taxon>Craniata</taxon>
        <taxon>Vertebrata</taxon>
        <taxon>Euteleostomi</taxon>
        <taxon>Actinopterygii</taxon>
        <taxon>Neopterygii</taxon>
        <taxon>Teleostei</taxon>
        <taxon>Neoteleostei</taxon>
        <taxon>Acanthomorphata</taxon>
        <taxon>Eupercaria</taxon>
        <taxon>Tetraodontiformes</taxon>
        <taxon>Molidae</taxon>
        <taxon>Mola</taxon>
    </lineage>
</organism>
<reference evidence="3" key="2">
    <citation type="submission" date="2025-09" db="UniProtKB">
        <authorList>
            <consortium name="Ensembl"/>
        </authorList>
    </citation>
    <scope>IDENTIFICATION</scope>
</reference>
<dbReference type="AlphaFoldDB" id="A0A3Q3W6X1"/>
<dbReference type="SUPFAM" id="SSF57256">
    <property type="entry name" value="Elafin-like"/>
    <property type="match status" value="1"/>
</dbReference>
<dbReference type="Ensembl" id="ENSMMOT00000007664.1">
    <property type="protein sequence ID" value="ENSMMOP00000007522.1"/>
    <property type="gene ID" value="ENSMMOG00000005854.1"/>
</dbReference>
<dbReference type="OMA" id="MYFIACF"/>
<keyword evidence="4" id="KW-1185">Reference proteome</keyword>
<accession>A0A3Q3W6X1</accession>
<dbReference type="Pfam" id="PF00095">
    <property type="entry name" value="WAP"/>
    <property type="match status" value="1"/>
</dbReference>
<dbReference type="Proteomes" id="UP000261620">
    <property type="component" value="Unplaced"/>
</dbReference>
<dbReference type="InterPro" id="IPR036645">
    <property type="entry name" value="Elafin-like_sf"/>
</dbReference>
<reference evidence="3" key="1">
    <citation type="submission" date="2025-08" db="UniProtKB">
        <authorList>
            <consortium name="Ensembl"/>
        </authorList>
    </citation>
    <scope>IDENTIFICATION</scope>
</reference>
<feature type="chain" id="PRO_5018680828" description="WAP domain-containing protein" evidence="1">
    <location>
        <begin position="23"/>
        <end position="70"/>
    </location>
</feature>
<protein>
    <recommendedName>
        <fullName evidence="2">WAP domain-containing protein</fullName>
    </recommendedName>
</protein>
<dbReference type="STRING" id="94237.ENSMMOP00000007522"/>
<dbReference type="SMART" id="SM00217">
    <property type="entry name" value="WAP"/>
    <property type="match status" value="1"/>
</dbReference>
<dbReference type="GO" id="GO:0005576">
    <property type="term" value="C:extracellular region"/>
    <property type="evidence" value="ECO:0007669"/>
    <property type="project" value="InterPro"/>
</dbReference>
<dbReference type="InterPro" id="IPR008197">
    <property type="entry name" value="WAP_dom"/>
</dbReference>
<evidence type="ECO:0000256" key="1">
    <source>
        <dbReference type="SAM" id="SignalP"/>
    </source>
</evidence>
<evidence type="ECO:0000313" key="4">
    <source>
        <dbReference type="Proteomes" id="UP000261620"/>
    </source>
</evidence>
<dbReference type="GO" id="GO:0030414">
    <property type="term" value="F:peptidase inhibitor activity"/>
    <property type="evidence" value="ECO:0007669"/>
    <property type="project" value="InterPro"/>
</dbReference>
<sequence>VRRTNKFYLLQFFTLHTYFLSGEFTAKPGACPTAHGLYPGSEDCEWDMDCPGWQKCCRGTDRSLCSDPAS</sequence>
<proteinExistence type="predicted"/>
<keyword evidence="1" id="KW-0732">Signal</keyword>
<dbReference type="Gene3D" id="4.10.75.10">
    <property type="entry name" value="Elafin-like"/>
    <property type="match status" value="1"/>
</dbReference>
<feature type="signal peptide" evidence="1">
    <location>
        <begin position="1"/>
        <end position="22"/>
    </location>
</feature>
<feature type="domain" description="WAP" evidence="2">
    <location>
        <begin position="27"/>
        <end position="69"/>
    </location>
</feature>